<reference evidence="2 3" key="1">
    <citation type="submission" date="2018-04" db="EMBL/GenBank/DDBJ databases">
        <title>Complete genome uncultured novel isolate.</title>
        <authorList>
            <person name="Merlino G."/>
        </authorList>
    </citation>
    <scope>NUCLEOTIDE SEQUENCE [LARGE SCALE GENOMIC DNA]</scope>
    <source>
        <strain evidence="3">R1DC9</strain>
    </source>
</reference>
<feature type="transmembrane region" description="Helical" evidence="1">
    <location>
        <begin position="52"/>
        <end position="69"/>
    </location>
</feature>
<evidence type="ECO:0008006" key="4">
    <source>
        <dbReference type="Google" id="ProtNLM"/>
    </source>
</evidence>
<keyword evidence="1" id="KW-0812">Transmembrane</keyword>
<accession>A0A4D7JGB8</accession>
<evidence type="ECO:0000313" key="3">
    <source>
        <dbReference type="Proteomes" id="UP000298616"/>
    </source>
</evidence>
<protein>
    <recommendedName>
        <fullName evidence="4">Heme A synthase</fullName>
    </recommendedName>
</protein>
<name>A0A4D7JGB8_9BACT</name>
<evidence type="ECO:0000313" key="2">
    <source>
        <dbReference type="EMBL" id="QCK14631.1"/>
    </source>
</evidence>
<dbReference type="Proteomes" id="UP000298616">
    <property type="component" value="Chromosome"/>
</dbReference>
<organism evidence="2 3">
    <name type="scientific">Mangrovivirga cuniculi</name>
    <dbReference type="NCBI Taxonomy" id="2715131"/>
    <lineage>
        <taxon>Bacteria</taxon>
        <taxon>Pseudomonadati</taxon>
        <taxon>Bacteroidota</taxon>
        <taxon>Cytophagia</taxon>
        <taxon>Cytophagales</taxon>
        <taxon>Mangrovivirgaceae</taxon>
        <taxon>Mangrovivirga</taxon>
    </lineage>
</organism>
<proteinExistence type="predicted"/>
<evidence type="ECO:0000256" key="1">
    <source>
        <dbReference type="SAM" id="Phobius"/>
    </source>
</evidence>
<keyword evidence="1" id="KW-0472">Membrane</keyword>
<gene>
    <name evidence="2" type="ORF">DCC35_07685</name>
</gene>
<keyword evidence="3" id="KW-1185">Reference proteome</keyword>
<keyword evidence="1" id="KW-1133">Transmembrane helix</keyword>
<sequence length="83" mass="9435">MVHCYVAWICYKLGRTSGSFWKWLTIVLVIIGVEIISGAIMAYFAIPALMQPIHLVCAALMVGIQYWIIQIVNKKKEVITVHE</sequence>
<dbReference type="AlphaFoldDB" id="A0A4D7JGB8"/>
<dbReference type="KEGG" id="fpf:DCC35_07685"/>
<feature type="transmembrane region" description="Helical" evidence="1">
    <location>
        <begin position="20"/>
        <end position="46"/>
    </location>
</feature>
<dbReference type="EMBL" id="CP028923">
    <property type="protein sequence ID" value="QCK14631.1"/>
    <property type="molecule type" value="Genomic_DNA"/>
</dbReference>